<dbReference type="PANTHER" id="PTHR43685:SF11">
    <property type="entry name" value="GLYCOSYLTRANSFERASE TAGX-RELATED"/>
    <property type="match status" value="1"/>
</dbReference>
<dbReference type="PANTHER" id="PTHR43685">
    <property type="entry name" value="GLYCOSYLTRANSFERASE"/>
    <property type="match status" value="1"/>
</dbReference>
<proteinExistence type="inferred from homology"/>
<dbReference type="InterPro" id="IPR029044">
    <property type="entry name" value="Nucleotide-diphossugar_trans"/>
</dbReference>
<dbReference type="EMBL" id="DVLL01000008">
    <property type="protein sequence ID" value="HIT58442.1"/>
    <property type="molecule type" value="Genomic_DNA"/>
</dbReference>
<dbReference type="InterPro" id="IPR050834">
    <property type="entry name" value="Glycosyltransf_2"/>
</dbReference>
<dbReference type="InterPro" id="IPR001173">
    <property type="entry name" value="Glyco_trans_2-like"/>
</dbReference>
<protein>
    <submittedName>
        <fullName evidence="3">Glycosyltransferase</fullName>
    </submittedName>
</protein>
<evidence type="ECO:0000313" key="3">
    <source>
        <dbReference type="EMBL" id="HIT58442.1"/>
    </source>
</evidence>
<name>A0A9D1GSX4_9FIRM</name>
<dbReference type="Gene3D" id="3.90.550.10">
    <property type="entry name" value="Spore Coat Polysaccharide Biosynthesis Protein SpsA, Chain A"/>
    <property type="match status" value="1"/>
</dbReference>
<dbReference type="Proteomes" id="UP000824136">
    <property type="component" value="Unassembled WGS sequence"/>
</dbReference>
<comment type="caution">
    <text evidence="3">The sequence shown here is derived from an EMBL/GenBank/DDBJ whole genome shotgun (WGS) entry which is preliminary data.</text>
</comment>
<dbReference type="Pfam" id="PF00535">
    <property type="entry name" value="Glycos_transf_2"/>
    <property type="match status" value="1"/>
</dbReference>
<accession>A0A9D1GSX4</accession>
<evidence type="ECO:0000313" key="4">
    <source>
        <dbReference type="Proteomes" id="UP000824136"/>
    </source>
</evidence>
<comment type="similarity">
    <text evidence="1">Belongs to the glycosyltransferase 2 family.</text>
</comment>
<organism evidence="3 4">
    <name type="scientific">Candidatus Faeciplasma pullistercoris</name>
    <dbReference type="NCBI Taxonomy" id="2840800"/>
    <lineage>
        <taxon>Bacteria</taxon>
        <taxon>Bacillati</taxon>
        <taxon>Bacillota</taxon>
        <taxon>Clostridia</taxon>
        <taxon>Eubacteriales</taxon>
        <taxon>Oscillospiraceae</taxon>
        <taxon>Oscillospiraceae incertae sedis</taxon>
        <taxon>Candidatus Faeciplasma</taxon>
    </lineage>
</organism>
<dbReference type="CDD" id="cd00761">
    <property type="entry name" value="Glyco_tranf_GTA_type"/>
    <property type="match status" value="1"/>
</dbReference>
<reference evidence="3" key="1">
    <citation type="submission" date="2020-10" db="EMBL/GenBank/DDBJ databases">
        <authorList>
            <person name="Gilroy R."/>
        </authorList>
    </citation>
    <scope>NUCLEOTIDE SEQUENCE</scope>
    <source>
        <strain evidence="3">CHK33-4379</strain>
    </source>
</reference>
<reference evidence="3" key="2">
    <citation type="journal article" date="2021" name="PeerJ">
        <title>Extensive microbial diversity within the chicken gut microbiome revealed by metagenomics and culture.</title>
        <authorList>
            <person name="Gilroy R."/>
            <person name="Ravi A."/>
            <person name="Getino M."/>
            <person name="Pursley I."/>
            <person name="Horton D.L."/>
            <person name="Alikhan N.F."/>
            <person name="Baker D."/>
            <person name="Gharbi K."/>
            <person name="Hall N."/>
            <person name="Watson M."/>
            <person name="Adriaenssens E.M."/>
            <person name="Foster-Nyarko E."/>
            <person name="Jarju S."/>
            <person name="Secka A."/>
            <person name="Antonio M."/>
            <person name="Oren A."/>
            <person name="Chaudhuri R.R."/>
            <person name="La Ragione R."/>
            <person name="Hildebrand F."/>
            <person name="Pallen M.J."/>
        </authorList>
    </citation>
    <scope>NUCLEOTIDE SEQUENCE</scope>
    <source>
        <strain evidence="3">CHK33-4379</strain>
    </source>
</reference>
<feature type="domain" description="Glycosyltransferase 2-like" evidence="2">
    <location>
        <begin position="7"/>
        <end position="178"/>
    </location>
</feature>
<dbReference type="SUPFAM" id="SSF53448">
    <property type="entry name" value="Nucleotide-diphospho-sugar transferases"/>
    <property type="match status" value="1"/>
</dbReference>
<gene>
    <name evidence="3" type="ORF">IAC39_01790</name>
</gene>
<evidence type="ECO:0000259" key="2">
    <source>
        <dbReference type="Pfam" id="PF00535"/>
    </source>
</evidence>
<sequence length="316" mass="36386">MENPLLSIVVLSYRNTSLVLRRALRSIREQTEKNLEVILVNANAKDDEYSVSLEEDVHLCDEFGAVSTSLGCPSRKDFAQVINNGASYAKGKYITFLFAESAIHPEFAAKCTRALEEHPEADVAVCQAWGAFDDAFSNEFRSPPQGNSQGDVSLGEHYLGESIYDPSQLVFRRDVFIRLGGFDQHVECLYDYDMWLRTVGVSGEKVVRLPDKLLCSYQPESQSHTKRPSDKAIGYLQLYDKHKSYFKSNPDMKTELFGRVESNYRKSKHFTEWLRYLFKYWLIRIRYSMSPRVRKAKKLHGQEKERKLFDSSGGRM</sequence>
<dbReference type="AlphaFoldDB" id="A0A9D1GSX4"/>
<evidence type="ECO:0000256" key="1">
    <source>
        <dbReference type="ARBA" id="ARBA00006739"/>
    </source>
</evidence>